<comment type="caution">
    <text evidence="5">The sequence shown here is derived from an EMBL/GenBank/DDBJ whole genome shotgun (WGS) entry which is preliminary data.</text>
</comment>
<keyword evidence="6" id="KW-1185">Reference proteome</keyword>
<organism evidence="5 6">
    <name type="scientific">Hevea brasiliensis</name>
    <name type="common">Para rubber tree</name>
    <name type="synonym">Siphonia brasiliensis</name>
    <dbReference type="NCBI Taxonomy" id="3981"/>
    <lineage>
        <taxon>Eukaryota</taxon>
        <taxon>Viridiplantae</taxon>
        <taxon>Streptophyta</taxon>
        <taxon>Embryophyta</taxon>
        <taxon>Tracheophyta</taxon>
        <taxon>Spermatophyta</taxon>
        <taxon>Magnoliopsida</taxon>
        <taxon>eudicotyledons</taxon>
        <taxon>Gunneridae</taxon>
        <taxon>Pentapetalae</taxon>
        <taxon>rosids</taxon>
        <taxon>fabids</taxon>
        <taxon>Malpighiales</taxon>
        <taxon>Euphorbiaceae</taxon>
        <taxon>Crotonoideae</taxon>
        <taxon>Micrandreae</taxon>
        <taxon>Hevea</taxon>
    </lineage>
</organism>
<name>A0A6A6K0B2_HEVBR</name>
<evidence type="ECO:0000256" key="4">
    <source>
        <dbReference type="SAM" id="Phobius"/>
    </source>
</evidence>
<feature type="region of interest" description="Disordered" evidence="3">
    <location>
        <begin position="1"/>
        <end position="137"/>
    </location>
</feature>
<dbReference type="Proteomes" id="UP000467840">
    <property type="component" value="Unassembled WGS sequence"/>
</dbReference>
<reference evidence="5 6" key="1">
    <citation type="journal article" date="2020" name="Mol. Plant">
        <title>The Chromosome-Based Rubber Tree Genome Provides New Insights into Spurge Genome Evolution and Rubber Biosynthesis.</title>
        <authorList>
            <person name="Liu J."/>
            <person name="Shi C."/>
            <person name="Shi C.C."/>
            <person name="Li W."/>
            <person name="Zhang Q.J."/>
            <person name="Zhang Y."/>
            <person name="Li K."/>
            <person name="Lu H.F."/>
            <person name="Shi C."/>
            <person name="Zhu S.T."/>
            <person name="Xiao Z.Y."/>
            <person name="Nan H."/>
            <person name="Yue Y."/>
            <person name="Zhu X.G."/>
            <person name="Wu Y."/>
            <person name="Hong X.N."/>
            <person name="Fan G.Y."/>
            <person name="Tong Y."/>
            <person name="Zhang D."/>
            <person name="Mao C.L."/>
            <person name="Liu Y.L."/>
            <person name="Hao S.J."/>
            <person name="Liu W.Q."/>
            <person name="Lv M.Q."/>
            <person name="Zhang H.B."/>
            <person name="Liu Y."/>
            <person name="Hu-Tang G.R."/>
            <person name="Wang J.P."/>
            <person name="Wang J.H."/>
            <person name="Sun Y.H."/>
            <person name="Ni S.B."/>
            <person name="Chen W.B."/>
            <person name="Zhang X.C."/>
            <person name="Jiao Y.N."/>
            <person name="Eichler E.E."/>
            <person name="Li G.H."/>
            <person name="Liu X."/>
            <person name="Gao L.Z."/>
        </authorList>
    </citation>
    <scope>NUCLEOTIDE SEQUENCE [LARGE SCALE GENOMIC DNA]</scope>
    <source>
        <strain evidence="6">cv. GT1</strain>
        <tissue evidence="5">Leaf</tissue>
    </source>
</reference>
<keyword evidence="2 4" id="KW-0472">Membrane</keyword>
<dbReference type="PANTHER" id="PTHR31234">
    <property type="entry name" value="LATE EMBRYOGENESIS ABUNDANT (LEA) HYDROXYPROLINE-RICH GLYCOPROTEIN FAMILY"/>
    <property type="match status" value="1"/>
</dbReference>
<protein>
    <recommendedName>
        <fullName evidence="7">Late embryogenesis abundant protein LEA-2 subgroup domain-containing protein</fullName>
    </recommendedName>
</protein>
<evidence type="ECO:0000313" key="6">
    <source>
        <dbReference type="Proteomes" id="UP000467840"/>
    </source>
</evidence>
<gene>
    <name evidence="5" type="ORF">GH714_043883</name>
</gene>
<evidence type="ECO:0008006" key="7">
    <source>
        <dbReference type="Google" id="ProtNLM"/>
    </source>
</evidence>
<sequence length="401" mass="45369">MTHHPETNPHFIRPLRQREAQRPRAPSTPGRTPPTSRLPSPTPSAPGRTPPTSGLPSPPPQHWDRQDQPTSEKGHDDGPFQAPLKQHAAPRQDQHPHPVHDQRHDGEYRRPWMFPHSRDEDHHNHDPGRDGKYHSPWILPLSQHDEDIKITPQQNRPPQQDQHRKQPKRTRTTQPQDKDHYPLHPNDGLPPAQRQQQDGFRHLLGLKAPAPQQTRPIIWLGAALCAIFWILIILGGLIVLIVYLVYRPRSPEFEVSSVTLNAAYIDAGSLLNADISVLANFTNPNKKVGLEFSHMIIDLFYGNTLIATQYIESFSAPKAESRFANVHMVTSQARLPLGDSAQLQDQMNRNGIIFNVKGVFRVRSKLGSLLAYSNRFYGHCIIMVTAPPTGVLRAARCTTKR</sequence>
<accession>A0A6A6K0B2</accession>
<proteinExistence type="predicted"/>
<evidence type="ECO:0000256" key="1">
    <source>
        <dbReference type="ARBA" id="ARBA00004370"/>
    </source>
</evidence>
<dbReference type="InterPro" id="IPR044839">
    <property type="entry name" value="NDR1-like"/>
</dbReference>
<feature type="compositionally biased region" description="Basic and acidic residues" evidence="3">
    <location>
        <begin position="90"/>
        <end position="133"/>
    </location>
</feature>
<feature type="transmembrane region" description="Helical" evidence="4">
    <location>
        <begin position="217"/>
        <end position="246"/>
    </location>
</feature>
<dbReference type="AlphaFoldDB" id="A0A6A6K0B2"/>
<dbReference type="EMBL" id="JAAGAX010000494">
    <property type="protein sequence ID" value="KAF2282242.1"/>
    <property type="molecule type" value="Genomic_DNA"/>
</dbReference>
<evidence type="ECO:0000256" key="3">
    <source>
        <dbReference type="SAM" id="MobiDB-lite"/>
    </source>
</evidence>
<dbReference type="GO" id="GO:0005886">
    <property type="term" value="C:plasma membrane"/>
    <property type="evidence" value="ECO:0007669"/>
    <property type="project" value="TreeGrafter"/>
</dbReference>
<feature type="region of interest" description="Disordered" evidence="3">
    <location>
        <begin position="151"/>
        <end position="194"/>
    </location>
</feature>
<evidence type="ECO:0000256" key="2">
    <source>
        <dbReference type="ARBA" id="ARBA00023136"/>
    </source>
</evidence>
<evidence type="ECO:0000313" key="5">
    <source>
        <dbReference type="EMBL" id="KAF2282242.1"/>
    </source>
</evidence>
<keyword evidence="4" id="KW-0812">Transmembrane</keyword>
<feature type="compositionally biased region" description="Low complexity" evidence="3">
    <location>
        <begin position="23"/>
        <end position="55"/>
    </location>
</feature>
<dbReference type="GO" id="GO:0098542">
    <property type="term" value="P:defense response to other organism"/>
    <property type="evidence" value="ECO:0007669"/>
    <property type="project" value="InterPro"/>
</dbReference>
<dbReference type="PANTHER" id="PTHR31234:SF42">
    <property type="entry name" value="LATE EMBRYOGENESIS ABUNDANT (LEA) HYDROXYPROLINE-RICH GLYCOPROTEIN FAMILY"/>
    <property type="match status" value="1"/>
</dbReference>
<comment type="subcellular location">
    <subcellularLocation>
        <location evidence="1">Membrane</location>
    </subcellularLocation>
</comment>
<feature type="compositionally biased region" description="Polar residues" evidence="3">
    <location>
        <begin position="151"/>
        <end position="160"/>
    </location>
</feature>
<feature type="compositionally biased region" description="Basic and acidic residues" evidence="3">
    <location>
        <begin position="62"/>
        <end position="78"/>
    </location>
</feature>
<keyword evidence="4" id="KW-1133">Transmembrane helix</keyword>